<keyword evidence="3 6" id="KW-0812">Transmembrane</keyword>
<evidence type="ECO:0000313" key="8">
    <source>
        <dbReference type="Proteomes" id="UP000265581"/>
    </source>
</evidence>
<feature type="transmembrane region" description="Helical" evidence="6">
    <location>
        <begin position="25"/>
        <end position="45"/>
    </location>
</feature>
<protein>
    <submittedName>
        <fullName evidence="7">ABC transporter permease</fullName>
    </submittedName>
</protein>
<dbReference type="GO" id="GO:0005886">
    <property type="term" value="C:plasma membrane"/>
    <property type="evidence" value="ECO:0007669"/>
    <property type="project" value="UniProtKB-SubCell"/>
</dbReference>
<evidence type="ECO:0000256" key="6">
    <source>
        <dbReference type="SAM" id="Phobius"/>
    </source>
</evidence>
<dbReference type="PANTHER" id="PTHR32196">
    <property type="entry name" value="ABC TRANSPORTER PERMEASE PROTEIN YPHD-RELATED-RELATED"/>
    <property type="match status" value="1"/>
</dbReference>
<feature type="transmembrane region" description="Helical" evidence="6">
    <location>
        <begin position="57"/>
        <end position="78"/>
    </location>
</feature>
<keyword evidence="5 6" id="KW-0472">Membrane</keyword>
<dbReference type="EMBL" id="QUBR01000003">
    <property type="protein sequence ID" value="REK68879.1"/>
    <property type="molecule type" value="Genomic_DNA"/>
</dbReference>
<dbReference type="AlphaFoldDB" id="A0A371NYX4"/>
<evidence type="ECO:0000256" key="2">
    <source>
        <dbReference type="ARBA" id="ARBA00022475"/>
    </source>
</evidence>
<feature type="transmembrane region" description="Helical" evidence="6">
    <location>
        <begin position="306"/>
        <end position="328"/>
    </location>
</feature>
<dbReference type="InterPro" id="IPR001851">
    <property type="entry name" value="ABC_transp_permease"/>
</dbReference>
<dbReference type="RefSeq" id="WP_119705801.1">
    <property type="nucleotide sequence ID" value="NZ_JBHSOI010000001.1"/>
</dbReference>
<dbReference type="GO" id="GO:0022857">
    <property type="term" value="F:transmembrane transporter activity"/>
    <property type="evidence" value="ECO:0007669"/>
    <property type="project" value="InterPro"/>
</dbReference>
<name>A0A371NYX4_9ACTN</name>
<evidence type="ECO:0000256" key="1">
    <source>
        <dbReference type="ARBA" id="ARBA00004651"/>
    </source>
</evidence>
<keyword evidence="4 6" id="KW-1133">Transmembrane helix</keyword>
<comment type="subcellular location">
    <subcellularLocation>
        <location evidence="1">Cell membrane</location>
        <topology evidence="1">Multi-pass membrane protein</topology>
    </subcellularLocation>
</comment>
<feature type="transmembrane region" description="Helical" evidence="6">
    <location>
        <begin position="225"/>
        <end position="246"/>
    </location>
</feature>
<dbReference type="Pfam" id="PF02653">
    <property type="entry name" value="BPD_transp_2"/>
    <property type="match status" value="1"/>
</dbReference>
<accession>A0A371NYX4</accession>
<keyword evidence="8" id="KW-1185">Reference proteome</keyword>
<feature type="transmembrane region" description="Helical" evidence="6">
    <location>
        <begin position="84"/>
        <end position="101"/>
    </location>
</feature>
<comment type="caution">
    <text evidence="7">The sequence shown here is derived from an EMBL/GenBank/DDBJ whole genome shotgun (WGS) entry which is preliminary data.</text>
</comment>
<evidence type="ECO:0000256" key="5">
    <source>
        <dbReference type="ARBA" id="ARBA00023136"/>
    </source>
</evidence>
<dbReference type="OrthoDB" id="9808136at2"/>
<feature type="transmembrane region" description="Helical" evidence="6">
    <location>
        <begin position="280"/>
        <end position="300"/>
    </location>
</feature>
<evidence type="ECO:0000313" key="7">
    <source>
        <dbReference type="EMBL" id="REK68879.1"/>
    </source>
</evidence>
<proteinExistence type="predicted"/>
<dbReference type="Proteomes" id="UP000265581">
    <property type="component" value="Unassembled WGS sequence"/>
</dbReference>
<feature type="transmembrane region" description="Helical" evidence="6">
    <location>
        <begin position="173"/>
        <end position="193"/>
    </location>
</feature>
<organism evidence="7 8">
    <name type="scientific">Aeromicrobium endophyticum</name>
    <dbReference type="NCBI Taxonomy" id="2292704"/>
    <lineage>
        <taxon>Bacteria</taxon>
        <taxon>Bacillati</taxon>
        <taxon>Actinomycetota</taxon>
        <taxon>Actinomycetes</taxon>
        <taxon>Propionibacteriales</taxon>
        <taxon>Nocardioidaceae</taxon>
        <taxon>Aeromicrobium</taxon>
    </lineage>
</organism>
<feature type="transmembrane region" description="Helical" evidence="6">
    <location>
        <begin position="136"/>
        <end position="161"/>
    </location>
</feature>
<feature type="transmembrane region" description="Helical" evidence="6">
    <location>
        <begin position="106"/>
        <end position="130"/>
    </location>
</feature>
<dbReference type="CDD" id="cd06579">
    <property type="entry name" value="TM_PBP1_transp_AraH_like"/>
    <property type="match status" value="1"/>
</dbReference>
<reference evidence="7 8" key="1">
    <citation type="submission" date="2018-08" db="EMBL/GenBank/DDBJ databases">
        <title>Aeromicrobium sp. M2KJ-4, whole genome shotgun sequence.</title>
        <authorList>
            <person name="Tuo L."/>
        </authorList>
    </citation>
    <scope>NUCLEOTIDE SEQUENCE [LARGE SCALE GENOMIC DNA]</scope>
    <source>
        <strain evidence="7 8">M2KJ-4</strain>
    </source>
</reference>
<keyword evidence="2" id="KW-1003">Cell membrane</keyword>
<gene>
    <name evidence="7" type="ORF">DX116_18630</name>
</gene>
<sequence>MSSAPAAAAAPPRTAARPERGSRYLLAIDAVMPIATVVLMIFFAVSRSVFLTVDNLLVVAMQVAPLMILATGAALLLMAGYVDLSVGSVMAVSGVSAALTFQSQGVLLGVVVGLLVGLVAGALNGTLIGIFQLSPIVVTLGMLAAGRGLAQFLAPGSIFGFPESVSSFGAGKLFGVSYLVILAVAAVGIAMIVMNRLPFGRHVIAVGVNARAAFLSGISVRRLVFVLYLVVGLLASVAGLLTVARLDSAPSGTLGAGFEISVLTAVLLGGIPFTGGRGAIWRVVLGVWLMGILANGITLLNVGPEVSGILTGAVLVLAAALEGLRFWVRKKF</sequence>
<evidence type="ECO:0000256" key="4">
    <source>
        <dbReference type="ARBA" id="ARBA00022989"/>
    </source>
</evidence>
<evidence type="ECO:0000256" key="3">
    <source>
        <dbReference type="ARBA" id="ARBA00022692"/>
    </source>
</evidence>
<feature type="transmembrane region" description="Helical" evidence="6">
    <location>
        <begin position="252"/>
        <end position="273"/>
    </location>
</feature>